<evidence type="ECO:0000256" key="2">
    <source>
        <dbReference type="ARBA" id="ARBA00022490"/>
    </source>
</evidence>
<dbReference type="SUPFAM" id="SSF48425">
    <property type="entry name" value="Sec7 domain"/>
    <property type="match status" value="1"/>
</dbReference>
<feature type="compositionally biased region" description="Basic and acidic residues" evidence="6">
    <location>
        <begin position="72"/>
        <end position="83"/>
    </location>
</feature>
<dbReference type="GO" id="GO:0005802">
    <property type="term" value="C:trans-Golgi network"/>
    <property type="evidence" value="ECO:0007669"/>
    <property type="project" value="EnsemblFungi"/>
</dbReference>
<dbReference type="SMART" id="SM00222">
    <property type="entry name" value="Sec7"/>
    <property type="match status" value="1"/>
</dbReference>
<dbReference type="Pfam" id="PF12783">
    <property type="entry name" value="Sec7-like_HUS"/>
    <property type="match status" value="1"/>
</dbReference>
<feature type="compositionally biased region" description="Basic and acidic residues" evidence="6">
    <location>
        <begin position="29"/>
        <end position="41"/>
    </location>
</feature>
<keyword evidence="2" id="KW-0963">Cytoplasm</keyword>
<dbReference type="InterPro" id="IPR011989">
    <property type="entry name" value="ARM-like"/>
</dbReference>
<dbReference type="GO" id="GO:0005829">
    <property type="term" value="C:cytosol"/>
    <property type="evidence" value="ECO:0007669"/>
    <property type="project" value="EnsemblFungi"/>
</dbReference>
<dbReference type="InterPro" id="IPR032629">
    <property type="entry name" value="DCB_dom"/>
</dbReference>
<reference evidence="9" key="1">
    <citation type="submission" date="2016-02" db="EMBL/GenBank/DDBJ databases">
        <title>Comparative genomics of biotechnologically important yeasts.</title>
        <authorList>
            <consortium name="DOE Joint Genome Institute"/>
            <person name="Riley R."/>
            <person name="Haridas S."/>
            <person name="Wolfe K.H."/>
            <person name="Lopes M.R."/>
            <person name="Hittinger C.T."/>
            <person name="Goker M."/>
            <person name="Salamov A."/>
            <person name="Wisecaver J."/>
            <person name="Long T.M."/>
            <person name="Aerts A.L."/>
            <person name="Barry K."/>
            <person name="Choi C."/>
            <person name="Clum A."/>
            <person name="Coughlan A.Y."/>
            <person name="Deshpande S."/>
            <person name="Douglass A.P."/>
            <person name="Hanson S.J."/>
            <person name="Klenk H.-P."/>
            <person name="Labutti K."/>
            <person name="Lapidus A."/>
            <person name="Lindquist E."/>
            <person name="Lipzen A."/>
            <person name="Meier-Kolthoff J.P."/>
            <person name="Ohm R.A."/>
            <person name="Otillar R.P."/>
            <person name="Pangilinan J."/>
            <person name="Peng Y."/>
            <person name="Rokas A."/>
            <person name="Rosa C.A."/>
            <person name="Scheuner C."/>
            <person name="Sibirny A.A."/>
            <person name="Slot J.C."/>
            <person name="Stielow J.B."/>
            <person name="Sun H."/>
            <person name="Kurtzman C.P."/>
            <person name="Blackwell M."/>
            <person name="Jeffries T.W."/>
            <person name="Grigoriev I.V."/>
        </authorList>
    </citation>
    <scope>NUCLEOTIDE SEQUENCE [LARGE SCALE GENOMIC DNA]</scope>
    <source>
        <strain evidence="9">NRRL Y-17796</strain>
    </source>
</reference>
<organism evidence="8 9">
    <name type="scientific">Tortispora caseinolytica NRRL Y-17796</name>
    <dbReference type="NCBI Taxonomy" id="767744"/>
    <lineage>
        <taxon>Eukaryota</taxon>
        <taxon>Fungi</taxon>
        <taxon>Dikarya</taxon>
        <taxon>Ascomycota</taxon>
        <taxon>Saccharomycotina</taxon>
        <taxon>Trigonopsidomycetes</taxon>
        <taxon>Trigonopsidales</taxon>
        <taxon>Trigonopsidaceae</taxon>
        <taxon>Tortispora</taxon>
    </lineage>
</organism>
<dbReference type="Pfam" id="PF01369">
    <property type="entry name" value="Sec7"/>
    <property type="match status" value="1"/>
</dbReference>
<keyword evidence="4" id="KW-0472">Membrane</keyword>
<dbReference type="FunFam" id="1.10.220.20:FF:000002">
    <property type="entry name" value="Brefeldin A-inhibited guanine nucleotide-exchange protein 1"/>
    <property type="match status" value="1"/>
</dbReference>
<dbReference type="Pfam" id="PF20252">
    <property type="entry name" value="BIG2_C"/>
    <property type="match status" value="1"/>
</dbReference>
<evidence type="ECO:0000256" key="1">
    <source>
        <dbReference type="ARBA" id="ARBA00022448"/>
    </source>
</evidence>
<dbReference type="PANTHER" id="PTHR10663">
    <property type="entry name" value="GUANYL-NUCLEOTIDE EXCHANGE FACTOR"/>
    <property type="match status" value="1"/>
</dbReference>
<dbReference type="GO" id="GO:0140455">
    <property type="term" value="P:cytoplasm protein quality control"/>
    <property type="evidence" value="ECO:0007669"/>
    <property type="project" value="EnsemblFungi"/>
</dbReference>
<dbReference type="GO" id="GO:0030663">
    <property type="term" value="C:COPI-coated vesicle membrane"/>
    <property type="evidence" value="ECO:0007669"/>
    <property type="project" value="UniProtKB-SubCell"/>
</dbReference>
<evidence type="ECO:0000259" key="7">
    <source>
        <dbReference type="PROSITE" id="PS50190"/>
    </source>
</evidence>
<evidence type="ECO:0000256" key="3">
    <source>
        <dbReference type="ARBA" id="ARBA00022927"/>
    </source>
</evidence>
<dbReference type="OrthoDB" id="18431at2759"/>
<feature type="region of interest" description="Disordered" evidence="6">
    <location>
        <begin position="633"/>
        <end position="677"/>
    </location>
</feature>
<dbReference type="FunFam" id="1.10.1000.11:FF:000003">
    <property type="entry name" value="Brefeldin A-inhibited guanine nucleotide-exchange protein 1"/>
    <property type="match status" value="1"/>
</dbReference>
<dbReference type="PANTHER" id="PTHR10663:SF375">
    <property type="entry name" value="LD29171P"/>
    <property type="match status" value="1"/>
</dbReference>
<dbReference type="InterPro" id="IPR032691">
    <property type="entry name" value="Mon2/Sec7/BIG1-like_HUS"/>
</dbReference>
<gene>
    <name evidence="8" type="ORF">CANCADRAFT_139370</name>
</gene>
<dbReference type="InterPro" id="IPR046455">
    <property type="entry name" value="Sec7/BIG1-like_C"/>
</dbReference>
<dbReference type="Gene3D" id="1.10.220.20">
    <property type="match status" value="1"/>
</dbReference>
<dbReference type="GO" id="GO:0015031">
    <property type="term" value="P:protein transport"/>
    <property type="evidence" value="ECO:0007669"/>
    <property type="project" value="UniProtKB-KW"/>
</dbReference>
<dbReference type="GO" id="GO:0006891">
    <property type="term" value="P:intra-Golgi vesicle-mediated transport"/>
    <property type="evidence" value="ECO:0007669"/>
    <property type="project" value="EnsemblFungi"/>
</dbReference>
<dbReference type="GO" id="GO:0005770">
    <property type="term" value="C:late endosome"/>
    <property type="evidence" value="ECO:0007669"/>
    <property type="project" value="EnsemblFungi"/>
</dbReference>
<dbReference type="Pfam" id="PF16213">
    <property type="entry name" value="DCB"/>
    <property type="match status" value="1"/>
</dbReference>
<proteinExistence type="predicted"/>
<feature type="compositionally biased region" description="Polar residues" evidence="6">
    <location>
        <begin position="84"/>
        <end position="100"/>
    </location>
</feature>
<dbReference type="InterPro" id="IPR035999">
    <property type="entry name" value="Sec7_dom_sf"/>
</dbReference>
<evidence type="ECO:0000313" key="9">
    <source>
        <dbReference type="Proteomes" id="UP000095023"/>
    </source>
</evidence>
<keyword evidence="9" id="KW-1185">Reference proteome</keyword>
<dbReference type="InterPro" id="IPR015403">
    <property type="entry name" value="Mon2/Sec7/BIG1-like_HDS"/>
</dbReference>
<dbReference type="EMBL" id="KV453843">
    <property type="protein sequence ID" value="ODV89409.1"/>
    <property type="molecule type" value="Genomic_DNA"/>
</dbReference>
<dbReference type="InterPro" id="IPR000904">
    <property type="entry name" value="Sec7_dom"/>
</dbReference>
<name>A0A1E4TCD9_9ASCO</name>
<feature type="compositionally biased region" description="Basic and acidic residues" evidence="6">
    <location>
        <begin position="347"/>
        <end position="358"/>
    </location>
</feature>
<evidence type="ECO:0000256" key="5">
    <source>
        <dbReference type="ARBA" id="ARBA00060451"/>
    </source>
</evidence>
<dbReference type="InterPro" id="IPR023394">
    <property type="entry name" value="Sec7_C_sf"/>
</dbReference>
<dbReference type="GO" id="GO:0006888">
    <property type="term" value="P:endoplasmic reticulum to Golgi vesicle-mediated transport"/>
    <property type="evidence" value="ECO:0007669"/>
    <property type="project" value="EnsemblFungi"/>
</dbReference>
<dbReference type="SUPFAM" id="SSF48371">
    <property type="entry name" value="ARM repeat"/>
    <property type="match status" value="1"/>
</dbReference>
<feature type="region of interest" description="Disordered" evidence="6">
    <location>
        <begin position="1"/>
        <end position="109"/>
    </location>
</feature>
<dbReference type="Gene3D" id="1.10.1000.11">
    <property type="entry name" value="Arf Nucleotide-binding Site Opener,domain 2"/>
    <property type="match status" value="1"/>
</dbReference>
<dbReference type="GO" id="GO:0005085">
    <property type="term" value="F:guanyl-nucleotide exchange factor activity"/>
    <property type="evidence" value="ECO:0007669"/>
    <property type="project" value="EnsemblFungi"/>
</dbReference>
<dbReference type="GO" id="GO:0032012">
    <property type="term" value="P:regulation of ARF protein signal transduction"/>
    <property type="evidence" value="ECO:0007669"/>
    <property type="project" value="InterPro"/>
</dbReference>
<sequence length="1806" mass="202540">MENSSALDGDDATVVAEPIETTTTASPRASKETPAVEKPSKDSQPLNPEPNGTADSSTVEPSNENASINNEEASKDTLPEQHNDSQIVDSNGIPTITVSETRPLPSPAILKGPYQTIVDSKEASRDLSLQSSAQRALDAIGTSEISQHILLEPLRLACKPASSSELKLVALDILSKLLSFGCFDNKITPEPVATESHNSADAVKINPLPQSSMLDRAVEIVCSCFRGENTDDKVELQIIKALMTTVLNDQVILHGSTMLNATKVVFFIFCGSHSTNSQAVAQTSLIQMVSAVFDRLKPLINRISVNHKPDAVYESNTFKAPSAPSTAGKESLTLESLGRTSLDDDDNNTHAQKDLDEPHSEEELLIRDAIMVFRVFCRLASKSLDDQSFNDLRSQELRSKLLTLNIVYTILDRYADVFASENIKMQKRKHPYESQTLLMSTESFICSCLAKNASNPLPQIFETSAEIFYILLTKLRPHFKFELSLFLAEIYLPVLENKTFTANQKRYTMYIFKRLASKAKFWVEIYLNYDCDSQLPNIYERFVDILCRMSSVSLSLSASTEAHYNDGYSSLKPLGVIPSFPSSLATNFLSSFAYSTDIGIPIDYYMKRESIDFIVVMLRAQYAWARPDIAATPSTGSISARSRSASSLSAAGPPAESAHGSLRSPSGTHMDIPVTLTQGSFNSDDPEQFESLKLQKKTLDNAIKLFNFKPKKGLELLIKEKIIAENDPKLIAEFLISTPGIDKQVLGEYLGEGDNFNIEVMHHFVDSLSFSNMQFVDALRYFLQKFRLPGESQKIDRIMLKFAQRYFEGNPNVFAKAETAYVLAYSVIILNTDMYSPQVKSRMTKEDFIKNNRGIDDNKDLQDEYLASIYDNIAAEEITLKSERESKLLQGETSATHGSSTPQGLSGIFSNRDLQREAYIQVSKELSNKAEAMVKSLSKSQSKGVYYVASHVQHIGPMFEVCWMSYLAGLSGPLQENSNSLIYRECLLGVEAAIDISCYFDISLARISFIGVLAKATNLHDIRSMRPENIDAIKGLLNIAINDGDYLKESWKEVLTCISQLERAQLIGAGGGSTIDIPDVGLTKIANSTNRRDSHETISSSRFIPGRHSRARSSSNFSQANQAFAHTVVAKESSTADIVVAMDKVFQRSQYLSGAAILDFVRALTELCWEEIQSSLNKEEPRLFSLNKMVDVTDYNMTRIRVEWNSIWSIMGEMFNRIGSIPSTAVSIAAVNSLLQLSRRFLVLQELPHFQFQKQFLMPFEEIFKNSNDLQVKELILECLRRMIMERSDNLRSGWATMFGTFGVASVDPSEHVVELAFSIVKETHENHFNEILSQGSFPALIETLTSFAENPKYQKFGLKSVELIKQSVPLMLENASLDSQKVSDNTGQDENSHPISVFQDCWLPVLSGLHSVIRGADDLEVRSRALNYLFDILVEYGGSFNLDAWSVVCESILFPMFDVLKVHQNSDKFNNPDEMSVWLSTTMIQALRNLIALFSHYFETLEPKLDQFLSLLVECIYQENDTLSRIGTSCLEQLVVKNRDKLSDEDWTKITDIITELFKRTTAMQLDPENATGSDRLFEKGYNSENGEKEDMVLEEVTPERRRIHGVIIAKCVLHLLIIETVANLLGDDKTLKAMPLEDIMKLLHCAHESYDFAHRFNSNKPLRMKLWREGFMKQLPNLLKQETNSASLCLNVLFKLFLYHDELGKELGSDNEVENELFNVMEAVVQGFVSLDEETQQRNIAAWSPVVISLLKSVAEFPDDKFKPHVEKFYNLSMIMLERDVSADSRLAVRLVLLRVGKVVFEKS</sequence>
<dbReference type="Pfam" id="PF09324">
    <property type="entry name" value="Sec7-like_HDS"/>
    <property type="match status" value="1"/>
</dbReference>
<keyword evidence="3" id="KW-0653">Protein transport</keyword>
<dbReference type="CDD" id="cd00171">
    <property type="entry name" value="Sec7"/>
    <property type="match status" value="1"/>
</dbReference>
<evidence type="ECO:0000256" key="6">
    <source>
        <dbReference type="SAM" id="MobiDB-lite"/>
    </source>
</evidence>
<comment type="subcellular location">
    <subcellularLocation>
        <location evidence="5">Cytoplasmic vesicle</location>
        <location evidence="5">COPI-coated vesicle membrane</location>
    </subcellularLocation>
</comment>
<feature type="region of interest" description="Disordered" evidence="6">
    <location>
        <begin position="339"/>
        <end position="358"/>
    </location>
</feature>
<dbReference type="Gene3D" id="1.25.10.10">
    <property type="entry name" value="Leucine-rich Repeat Variant"/>
    <property type="match status" value="1"/>
</dbReference>
<dbReference type="GO" id="GO:0000045">
    <property type="term" value="P:autophagosome assembly"/>
    <property type="evidence" value="ECO:0007669"/>
    <property type="project" value="EnsemblFungi"/>
</dbReference>
<dbReference type="Proteomes" id="UP000095023">
    <property type="component" value="Unassembled WGS sequence"/>
</dbReference>
<dbReference type="PROSITE" id="PS50190">
    <property type="entry name" value="SEC7"/>
    <property type="match status" value="1"/>
</dbReference>
<dbReference type="InterPro" id="IPR016024">
    <property type="entry name" value="ARM-type_fold"/>
</dbReference>
<feature type="compositionally biased region" description="Low complexity" evidence="6">
    <location>
        <begin position="634"/>
        <end position="658"/>
    </location>
</feature>
<keyword evidence="1" id="KW-0813">Transport</keyword>
<evidence type="ECO:0000313" key="8">
    <source>
        <dbReference type="EMBL" id="ODV89409.1"/>
    </source>
</evidence>
<feature type="domain" description="SEC7" evidence="7">
    <location>
        <begin position="688"/>
        <end position="876"/>
    </location>
</feature>
<protein>
    <recommendedName>
        <fullName evidence="7">SEC7 domain-containing protein</fullName>
    </recommendedName>
</protein>
<feature type="compositionally biased region" description="Low complexity" evidence="6">
    <location>
        <begin position="60"/>
        <end position="71"/>
    </location>
</feature>
<evidence type="ECO:0000256" key="4">
    <source>
        <dbReference type="ARBA" id="ARBA00023136"/>
    </source>
</evidence>
<accession>A0A1E4TCD9</accession>